<accession>A0AAV8AS97</accession>
<dbReference type="InterPro" id="IPR023614">
    <property type="entry name" value="Porin_dom_sf"/>
</dbReference>
<protein>
    <submittedName>
        <fullName evidence="1">Beta-galactosidase</fullName>
    </submittedName>
</protein>
<dbReference type="PANTHER" id="PTHR35738:SF3">
    <property type="entry name" value="OS05G0577800 PROTEIN"/>
    <property type="match status" value="1"/>
</dbReference>
<evidence type="ECO:0000313" key="1">
    <source>
        <dbReference type="EMBL" id="KAJ4733484.1"/>
    </source>
</evidence>
<dbReference type="PANTHER" id="PTHR35738">
    <property type="entry name" value="OS05G0577800 PROTEIN"/>
    <property type="match status" value="1"/>
</dbReference>
<reference evidence="1" key="1">
    <citation type="submission" date="2022-08" db="EMBL/GenBank/DDBJ databases">
        <authorList>
            <person name="Marques A."/>
        </authorList>
    </citation>
    <scope>NUCLEOTIDE SEQUENCE</scope>
    <source>
        <strain evidence="1">RhyPub2mFocal</strain>
        <tissue evidence="1">Leaves</tissue>
    </source>
</reference>
<dbReference type="Gene3D" id="2.40.160.10">
    <property type="entry name" value="Porin"/>
    <property type="match status" value="1"/>
</dbReference>
<comment type="caution">
    <text evidence="1">The sequence shown here is derived from an EMBL/GenBank/DDBJ whole genome shotgun (WGS) entry which is preliminary data.</text>
</comment>
<name>A0AAV8AS97_9POAL</name>
<proteinExistence type="predicted"/>
<evidence type="ECO:0000313" key="2">
    <source>
        <dbReference type="Proteomes" id="UP001140206"/>
    </source>
</evidence>
<keyword evidence="2" id="KW-1185">Reference proteome</keyword>
<organism evidence="1 2">
    <name type="scientific">Rhynchospora pubera</name>
    <dbReference type="NCBI Taxonomy" id="906938"/>
    <lineage>
        <taxon>Eukaryota</taxon>
        <taxon>Viridiplantae</taxon>
        <taxon>Streptophyta</taxon>
        <taxon>Embryophyta</taxon>
        <taxon>Tracheophyta</taxon>
        <taxon>Spermatophyta</taxon>
        <taxon>Magnoliopsida</taxon>
        <taxon>Liliopsida</taxon>
        <taxon>Poales</taxon>
        <taxon>Cyperaceae</taxon>
        <taxon>Cyperoideae</taxon>
        <taxon>Rhynchosporeae</taxon>
        <taxon>Rhynchospora</taxon>
    </lineage>
</organism>
<gene>
    <name evidence="1" type="ORF">LUZ62_002012</name>
</gene>
<dbReference type="EMBL" id="JAMFTS010005492">
    <property type="protein sequence ID" value="KAJ4733484.1"/>
    <property type="molecule type" value="Genomic_DNA"/>
</dbReference>
<sequence length="437" mass="48902">MGNFFMKSHEPPPPPPPLVLVRPLFDFPPLAARTRMVMPAYDVLFAKLSLRCLFDDYFEPEKHFLTRIMLKPLEDPHVDLVAGFHASPNENSGTDVEGNALFRWQKDLDDPHTFVDFLVSTSEPKCQLRSCAYYPRYRLGAFGVFPLLMQKRVNAEDYGVMGLRYGSENLSFGTSFMPFPVSGERPISGWIVARRGNLTAGVQYKPPLEQKQSVSDLMDMKNWSYAVGYGVGSTSPFVPLSTLPSSLLATHRYANGFTLFYIVAVDCVVLSAHSCTNKVNNPFESNQVVGITNYVDVGLELATSITGRKDEQIHVQLAASWQAIKNFLIKGKLGAAKSSLSLAFKSWWKPSFTFSVTATNDHAAKSTSFGFGLRIEDLRQPSYQRADPNYVMLTPSKEHLAEGVLRELGKRTVFQSEVDSGNYDRLPRELKPIGKIF</sequence>
<dbReference type="AlphaFoldDB" id="A0AAV8AS97"/>
<dbReference type="Proteomes" id="UP001140206">
    <property type="component" value="Unassembled WGS sequence"/>
</dbReference>